<dbReference type="Pfam" id="PF07690">
    <property type="entry name" value="MFS_1"/>
    <property type="match status" value="2"/>
</dbReference>
<dbReference type="SUPFAM" id="SSF103473">
    <property type="entry name" value="MFS general substrate transporter"/>
    <property type="match status" value="1"/>
</dbReference>
<keyword evidence="4 7" id="KW-0812">Transmembrane</keyword>
<feature type="transmembrane region" description="Helical" evidence="7">
    <location>
        <begin position="302"/>
        <end position="322"/>
    </location>
</feature>
<evidence type="ECO:0000259" key="8">
    <source>
        <dbReference type="PROSITE" id="PS50850"/>
    </source>
</evidence>
<protein>
    <submittedName>
        <fullName evidence="9">MFS transporter</fullName>
    </submittedName>
</protein>
<feature type="domain" description="Major facilitator superfamily (MFS) profile" evidence="8">
    <location>
        <begin position="21"/>
        <end position="418"/>
    </location>
</feature>
<proteinExistence type="inferred from homology"/>
<keyword evidence="3" id="KW-0813">Transport</keyword>
<dbReference type="RefSeq" id="WP_271203736.1">
    <property type="nucleotide sequence ID" value="NZ_BSFK01000005.1"/>
</dbReference>
<keyword evidence="6 7" id="KW-0472">Membrane</keyword>
<feature type="transmembrane region" description="Helical" evidence="7">
    <location>
        <begin position="393"/>
        <end position="412"/>
    </location>
</feature>
<dbReference type="InterPro" id="IPR036259">
    <property type="entry name" value="MFS_trans_sf"/>
</dbReference>
<organism evidence="9 10">
    <name type="scientific">Methylopila jiangsuensis</name>
    <dbReference type="NCBI Taxonomy" id="586230"/>
    <lineage>
        <taxon>Bacteria</taxon>
        <taxon>Pseudomonadati</taxon>
        <taxon>Pseudomonadota</taxon>
        <taxon>Alphaproteobacteria</taxon>
        <taxon>Hyphomicrobiales</taxon>
        <taxon>Methylopilaceae</taxon>
        <taxon>Methylopila</taxon>
    </lineage>
</organism>
<evidence type="ECO:0000256" key="3">
    <source>
        <dbReference type="ARBA" id="ARBA00022448"/>
    </source>
</evidence>
<comment type="caution">
    <text evidence="9">The sequence shown here is derived from an EMBL/GenBank/DDBJ whole genome shotgun (WGS) entry which is preliminary data.</text>
</comment>
<dbReference type="Proteomes" id="UP001143364">
    <property type="component" value="Unassembled WGS sequence"/>
</dbReference>
<name>A0A9W6JF08_9HYPH</name>
<dbReference type="NCBIfam" id="TIGR00901">
    <property type="entry name" value="2A0125"/>
    <property type="match status" value="1"/>
</dbReference>
<dbReference type="PROSITE" id="PS50850">
    <property type="entry name" value="MFS"/>
    <property type="match status" value="1"/>
</dbReference>
<evidence type="ECO:0000256" key="6">
    <source>
        <dbReference type="ARBA" id="ARBA00023136"/>
    </source>
</evidence>
<reference evidence="9" key="1">
    <citation type="journal article" date="2014" name="Int. J. Syst. Evol. Microbiol.">
        <title>Complete genome sequence of Corynebacterium casei LMG S-19264T (=DSM 44701T), isolated from a smear-ripened cheese.</title>
        <authorList>
            <consortium name="US DOE Joint Genome Institute (JGI-PGF)"/>
            <person name="Walter F."/>
            <person name="Albersmeier A."/>
            <person name="Kalinowski J."/>
            <person name="Ruckert C."/>
        </authorList>
    </citation>
    <scope>NUCLEOTIDE SEQUENCE</scope>
    <source>
        <strain evidence="9">VKM B-2555</strain>
    </source>
</reference>
<dbReference type="InterPro" id="IPR011701">
    <property type="entry name" value="MFS"/>
</dbReference>
<keyword evidence="10" id="KW-1185">Reference proteome</keyword>
<dbReference type="PANTHER" id="PTHR12778:SF10">
    <property type="entry name" value="MAJOR FACILITATOR SUPERFAMILY DOMAIN-CONTAINING PROTEIN 3"/>
    <property type="match status" value="1"/>
</dbReference>
<evidence type="ECO:0000313" key="9">
    <source>
        <dbReference type="EMBL" id="GLK75802.1"/>
    </source>
</evidence>
<feature type="transmembrane region" description="Helical" evidence="7">
    <location>
        <begin position="328"/>
        <end position="354"/>
    </location>
</feature>
<accession>A0A9W6JF08</accession>
<feature type="transmembrane region" description="Helical" evidence="7">
    <location>
        <begin position="229"/>
        <end position="247"/>
    </location>
</feature>
<feature type="transmembrane region" description="Helical" evidence="7">
    <location>
        <begin position="366"/>
        <end position="387"/>
    </location>
</feature>
<evidence type="ECO:0000256" key="1">
    <source>
        <dbReference type="ARBA" id="ARBA00004141"/>
    </source>
</evidence>
<dbReference type="GO" id="GO:0022857">
    <property type="term" value="F:transmembrane transporter activity"/>
    <property type="evidence" value="ECO:0007669"/>
    <property type="project" value="InterPro"/>
</dbReference>
<dbReference type="AlphaFoldDB" id="A0A9W6JF08"/>
<feature type="transmembrane region" description="Helical" evidence="7">
    <location>
        <begin position="27"/>
        <end position="47"/>
    </location>
</feature>
<feature type="transmembrane region" description="Helical" evidence="7">
    <location>
        <begin position="118"/>
        <end position="135"/>
    </location>
</feature>
<comment type="similarity">
    <text evidence="2">Belongs to the major facilitator superfamily.</text>
</comment>
<evidence type="ECO:0000256" key="5">
    <source>
        <dbReference type="ARBA" id="ARBA00022989"/>
    </source>
</evidence>
<dbReference type="PANTHER" id="PTHR12778">
    <property type="entry name" value="SOLUTE CARRIER FAMILY 33 ACETYL-COA TRANSPORTER -RELATED"/>
    <property type="match status" value="1"/>
</dbReference>
<dbReference type="EMBL" id="BSFK01000005">
    <property type="protein sequence ID" value="GLK75802.1"/>
    <property type="molecule type" value="Genomic_DNA"/>
</dbReference>
<feature type="transmembrane region" description="Helical" evidence="7">
    <location>
        <begin position="162"/>
        <end position="182"/>
    </location>
</feature>
<evidence type="ECO:0000256" key="4">
    <source>
        <dbReference type="ARBA" id="ARBA00022692"/>
    </source>
</evidence>
<feature type="transmembrane region" description="Helical" evidence="7">
    <location>
        <begin position="278"/>
        <end position="295"/>
    </location>
</feature>
<dbReference type="GO" id="GO:0016020">
    <property type="term" value="C:membrane"/>
    <property type="evidence" value="ECO:0007669"/>
    <property type="project" value="UniProtKB-SubCell"/>
</dbReference>
<dbReference type="Gene3D" id="1.20.1250.20">
    <property type="entry name" value="MFS general substrate transporter like domains"/>
    <property type="match status" value="2"/>
</dbReference>
<feature type="transmembrane region" description="Helical" evidence="7">
    <location>
        <begin position="59"/>
        <end position="82"/>
    </location>
</feature>
<sequence>MSDHAAAPSAPRAPGASIGLKRFAAGVLGYASGLPFLLVLGTLAIWLREAGVGLAEIGLMSWASIAYSLKFIIAPFLDAYALGPLGRALGRRRAWIFVLQLGVSGGLALMAFCDPTVSLPVMAAACFAAALFSAAQDAAIDGWRVDVAEAEQQGVLAAGYQLGYRLAVLTSGAGALFIAEGFGWNASYLAMAAIMLVVAALTVLLIPPSADREHARTEGSLLEAPVRDLILLVTTIPLAILCLIGLYRMPDLLAGVMAQALYVDTGFSKAEIASVSKVFGVALTIGGAFLGGFLLTRLSMRAVLVIGIVASSTTNLLFATLHGVGHEIWMLALAICFDNVASGIAGTALIAFMSKLAASEFSATRYAVLSSIYALPGHLVGGLSGYAVDAVGYGPYFIATFLSGLPALLLCLRLPAERAPAKPAEA</sequence>
<evidence type="ECO:0000256" key="7">
    <source>
        <dbReference type="SAM" id="Phobius"/>
    </source>
</evidence>
<keyword evidence="5 7" id="KW-1133">Transmembrane helix</keyword>
<evidence type="ECO:0000313" key="10">
    <source>
        <dbReference type="Proteomes" id="UP001143364"/>
    </source>
</evidence>
<dbReference type="InterPro" id="IPR004752">
    <property type="entry name" value="AmpG_permease/AT-1"/>
</dbReference>
<evidence type="ECO:0000256" key="2">
    <source>
        <dbReference type="ARBA" id="ARBA00008335"/>
    </source>
</evidence>
<feature type="transmembrane region" description="Helical" evidence="7">
    <location>
        <begin position="188"/>
        <end position="208"/>
    </location>
</feature>
<gene>
    <name evidence="9" type="primary">ampG</name>
    <name evidence="9" type="ORF">GCM10008171_10560</name>
</gene>
<dbReference type="InterPro" id="IPR020846">
    <property type="entry name" value="MFS_dom"/>
</dbReference>
<comment type="subcellular location">
    <subcellularLocation>
        <location evidence="1">Membrane</location>
        <topology evidence="1">Multi-pass membrane protein</topology>
    </subcellularLocation>
</comment>
<reference evidence="9" key="2">
    <citation type="submission" date="2023-01" db="EMBL/GenBank/DDBJ databases">
        <authorList>
            <person name="Sun Q."/>
            <person name="Evtushenko L."/>
        </authorList>
    </citation>
    <scope>NUCLEOTIDE SEQUENCE</scope>
    <source>
        <strain evidence="9">VKM B-2555</strain>
    </source>
</reference>
<feature type="transmembrane region" description="Helical" evidence="7">
    <location>
        <begin position="94"/>
        <end position="112"/>
    </location>
</feature>